<evidence type="ECO:0000313" key="7">
    <source>
        <dbReference type="EMBL" id="QSL65072.1"/>
    </source>
</evidence>
<keyword evidence="4" id="KW-0677">Repeat</keyword>
<dbReference type="Proteomes" id="UP000663699">
    <property type="component" value="Chromosome 5"/>
</dbReference>
<evidence type="ECO:0000313" key="8">
    <source>
        <dbReference type="Proteomes" id="UP000663699"/>
    </source>
</evidence>
<dbReference type="OrthoDB" id="5559898at2759"/>
<dbReference type="InterPro" id="IPR038739">
    <property type="entry name" value="ARMC8/Vid28"/>
</dbReference>
<keyword evidence="3" id="KW-0963">Cytoplasm</keyword>
<evidence type="ECO:0000256" key="4">
    <source>
        <dbReference type="ARBA" id="ARBA00022737"/>
    </source>
</evidence>
<dbReference type="PANTHER" id="PTHR15651:SF7">
    <property type="entry name" value="ARMADILLO REPEAT-CONTAINING PROTEIN 8"/>
    <property type="match status" value="1"/>
</dbReference>
<dbReference type="SMART" id="SM00185">
    <property type="entry name" value="ARM"/>
    <property type="match status" value="7"/>
</dbReference>
<dbReference type="GO" id="GO:0005737">
    <property type="term" value="C:cytoplasm"/>
    <property type="evidence" value="ECO:0007669"/>
    <property type="project" value="UniProtKB-SubCell"/>
</dbReference>
<keyword evidence="5" id="KW-0539">Nucleus</keyword>
<accession>A0A899FYJ7</accession>
<dbReference type="InterPro" id="IPR016024">
    <property type="entry name" value="ARM-type_fold"/>
</dbReference>
<keyword evidence="6" id="KW-0812">Transmembrane</keyword>
<dbReference type="PANTHER" id="PTHR15651">
    <property type="entry name" value="ARMADILLO REPEAT-CONTAINING PROTEIN 8"/>
    <property type="match status" value="1"/>
</dbReference>
<dbReference type="InterPro" id="IPR011989">
    <property type="entry name" value="ARM-like"/>
</dbReference>
<dbReference type="GO" id="GO:0034657">
    <property type="term" value="C:GID complex"/>
    <property type="evidence" value="ECO:0007669"/>
    <property type="project" value="TreeGrafter"/>
</dbReference>
<dbReference type="GO" id="GO:0043161">
    <property type="term" value="P:proteasome-mediated ubiquitin-dependent protein catabolic process"/>
    <property type="evidence" value="ECO:0007669"/>
    <property type="project" value="TreeGrafter"/>
</dbReference>
<evidence type="ECO:0000256" key="5">
    <source>
        <dbReference type="ARBA" id="ARBA00023242"/>
    </source>
</evidence>
<keyword evidence="8" id="KW-1185">Reference proteome</keyword>
<sequence length="613" mass="68230">MEKLLEDILTSKEEQQAAALRTLKNQIIGYAERKKYFIEHQILSILIHILSSPETLEESQIQAIFILTSLAQVGYSFTSRVCQAGTLHHLFMIFMTKTSSPILITASLKALATILASASIETTIPEPAIHHFVKILAKCCNQSSTPSEYFQASLVASIISACGKLPSQQNQLAQSGILDILIEIVYFFQDRSNQKPQQHFYRTKLLDAVLHALSSLTHNHDAHASQVAASYRSSSSNNPNDVYPMITCLLKLAKDPCISIQLGASGCLANMYRSGAIPKKYSTDLELIVIPILIRLLDESYKVKEHALLILAYLVTDSDEMQGAACDADVIRKLANILHHINNNPSPEMDNANDKIIEAVLLAIAALTLFKDDYRKQVINAKIVPHIVSALSHQSAEVRIAACQLDAGITDPLFVLLTDENLKVKTAACAAVCNLVLDFSPMRSAIMEKGALRIMCEHAKNENSALRLNAVWALKHIVYAAETSVKKNVLEELGYNVLTELCNDPEVSVQEQALDVIRNVICGQQEVIAHNTSQFRNDNSDQITMKQQRNQILKNIGFLEKLKLMQNDSSSDIRERVKTALPFFLFLVIYLHFYLISSYPIYLITSSYTIIST</sequence>
<proteinExistence type="predicted"/>
<dbReference type="EMBL" id="CP054536">
    <property type="protein sequence ID" value="QSL65072.1"/>
    <property type="molecule type" value="Genomic_DNA"/>
</dbReference>
<protein>
    <recommendedName>
        <fullName evidence="9">Armadillo repeat-containing protein 8</fullName>
    </recommendedName>
</protein>
<evidence type="ECO:0000256" key="6">
    <source>
        <dbReference type="SAM" id="Phobius"/>
    </source>
</evidence>
<feature type="transmembrane region" description="Helical" evidence="6">
    <location>
        <begin position="580"/>
        <end position="604"/>
    </location>
</feature>
<keyword evidence="6" id="KW-1133">Transmembrane helix</keyword>
<gene>
    <name evidence="7" type="ORF">MERGE_002377</name>
</gene>
<dbReference type="GO" id="GO:0005634">
    <property type="term" value="C:nucleus"/>
    <property type="evidence" value="ECO:0007669"/>
    <property type="project" value="UniProtKB-SubCell"/>
</dbReference>
<reference evidence="7" key="1">
    <citation type="submission" date="2020-06" db="EMBL/GenBank/DDBJ databases">
        <title>Genomes of multiple members of Pneumocystis genus reveal paths to human pathogen Pneumocystis jirovecii.</title>
        <authorList>
            <person name="Cisse O.H."/>
            <person name="Ma L."/>
            <person name="Dekker J."/>
            <person name="Khil P."/>
            <person name="Jo J."/>
            <person name="Brenchley J."/>
            <person name="Blair R."/>
            <person name="Pahar B."/>
            <person name="Chabe M."/>
            <person name="Van Rompay K.A."/>
            <person name="Keesler R."/>
            <person name="Sukura A."/>
            <person name="Hirsch V."/>
            <person name="Kutty G."/>
            <person name="Liu Y."/>
            <person name="Peng L."/>
            <person name="Chen J."/>
            <person name="Song J."/>
            <person name="Weissenbacher-Lang C."/>
            <person name="Xu J."/>
            <person name="Upham N.S."/>
            <person name="Stajich J.E."/>
            <person name="Cuomo C.A."/>
            <person name="Cushion M.T."/>
            <person name="Kovacs J.A."/>
        </authorList>
    </citation>
    <scope>NUCLEOTIDE SEQUENCE</scope>
    <source>
        <strain evidence="7">2A</strain>
    </source>
</reference>
<evidence type="ECO:0000256" key="1">
    <source>
        <dbReference type="ARBA" id="ARBA00004123"/>
    </source>
</evidence>
<comment type="subcellular location">
    <subcellularLocation>
        <location evidence="2">Cytoplasm</location>
    </subcellularLocation>
    <subcellularLocation>
        <location evidence="1">Nucleus</location>
    </subcellularLocation>
</comment>
<dbReference type="AlphaFoldDB" id="A0A899FYJ7"/>
<organism evidence="7 8">
    <name type="scientific">Pneumocystis wakefieldiae</name>
    <dbReference type="NCBI Taxonomy" id="38082"/>
    <lineage>
        <taxon>Eukaryota</taxon>
        <taxon>Fungi</taxon>
        <taxon>Dikarya</taxon>
        <taxon>Ascomycota</taxon>
        <taxon>Taphrinomycotina</taxon>
        <taxon>Pneumocystomycetes</taxon>
        <taxon>Pneumocystaceae</taxon>
        <taxon>Pneumocystis</taxon>
    </lineage>
</organism>
<dbReference type="Gene3D" id="1.25.10.10">
    <property type="entry name" value="Leucine-rich Repeat Variant"/>
    <property type="match status" value="3"/>
</dbReference>
<keyword evidence="6" id="KW-0472">Membrane</keyword>
<evidence type="ECO:0008006" key="9">
    <source>
        <dbReference type="Google" id="ProtNLM"/>
    </source>
</evidence>
<dbReference type="SUPFAM" id="SSF48371">
    <property type="entry name" value="ARM repeat"/>
    <property type="match status" value="1"/>
</dbReference>
<dbReference type="InterPro" id="IPR000225">
    <property type="entry name" value="Armadillo"/>
</dbReference>
<evidence type="ECO:0000256" key="2">
    <source>
        <dbReference type="ARBA" id="ARBA00004496"/>
    </source>
</evidence>
<name>A0A899FYJ7_9ASCO</name>
<evidence type="ECO:0000256" key="3">
    <source>
        <dbReference type="ARBA" id="ARBA00022490"/>
    </source>
</evidence>